<dbReference type="Proteomes" id="UP000650424">
    <property type="component" value="Unassembled WGS sequence"/>
</dbReference>
<evidence type="ECO:0000256" key="9">
    <source>
        <dbReference type="ARBA" id="ARBA00023136"/>
    </source>
</evidence>
<keyword evidence="5" id="KW-0410">Iron transport</keyword>
<dbReference type="InterPro" id="IPR010105">
    <property type="entry name" value="TonB_sidphr_rcpt"/>
</dbReference>
<evidence type="ECO:0000313" key="15">
    <source>
        <dbReference type="EMBL" id="MBC3918474.1"/>
    </source>
</evidence>
<dbReference type="Pfam" id="PF07660">
    <property type="entry name" value="STN"/>
    <property type="match status" value="1"/>
</dbReference>
<dbReference type="PANTHER" id="PTHR32552">
    <property type="entry name" value="FERRICHROME IRON RECEPTOR-RELATED"/>
    <property type="match status" value="1"/>
</dbReference>
<dbReference type="InterPro" id="IPR039426">
    <property type="entry name" value="TonB-dep_rcpt-like"/>
</dbReference>
<evidence type="ECO:0000256" key="11">
    <source>
        <dbReference type="ARBA" id="ARBA00023237"/>
    </source>
</evidence>
<dbReference type="SUPFAM" id="SSF56935">
    <property type="entry name" value="Porins"/>
    <property type="match status" value="1"/>
</dbReference>
<proteinExistence type="inferred from homology"/>
<keyword evidence="4 12" id="KW-1134">Transmembrane beta strand</keyword>
<dbReference type="PANTHER" id="PTHR32552:SF82">
    <property type="entry name" value="FCUA PROTEIN"/>
    <property type="match status" value="1"/>
</dbReference>
<feature type="domain" description="Secretin/TonB short N-terminal" evidence="14">
    <location>
        <begin position="82"/>
        <end position="133"/>
    </location>
</feature>
<dbReference type="RefSeq" id="WP_186947737.1">
    <property type="nucleotide sequence ID" value="NZ_JACOGF010000006.1"/>
</dbReference>
<evidence type="ECO:0000256" key="3">
    <source>
        <dbReference type="ARBA" id="ARBA00022448"/>
    </source>
</evidence>
<organism evidence="15 16">
    <name type="scientific">Undibacterium hunanense</name>
    <dbReference type="NCBI Taxonomy" id="2762292"/>
    <lineage>
        <taxon>Bacteria</taxon>
        <taxon>Pseudomonadati</taxon>
        <taxon>Pseudomonadota</taxon>
        <taxon>Betaproteobacteria</taxon>
        <taxon>Burkholderiales</taxon>
        <taxon>Oxalobacteraceae</taxon>
        <taxon>Undibacterium</taxon>
    </lineage>
</organism>
<evidence type="ECO:0000256" key="6">
    <source>
        <dbReference type="ARBA" id="ARBA00022692"/>
    </source>
</evidence>
<gene>
    <name evidence="15" type="ORF">H8L32_13360</name>
</gene>
<keyword evidence="7" id="KW-0408">Iron</keyword>
<dbReference type="InterPro" id="IPR012910">
    <property type="entry name" value="Plug_dom"/>
</dbReference>
<keyword evidence="16" id="KW-1185">Reference proteome</keyword>
<evidence type="ECO:0000256" key="4">
    <source>
        <dbReference type="ARBA" id="ARBA00022452"/>
    </source>
</evidence>
<dbReference type="Gene3D" id="3.55.50.30">
    <property type="match status" value="1"/>
</dbReference>
<name>A0ABR6ZRN4_9BURK</name>
<dbReference type="EMBL" id="JACOGF010000006">
    <property type="protein sequence ID" value="MBC3918474.1"/>
    <property type="molecule type" value="Genomic_DNA"/>
</dbReference>
<evidence type="ECO:0000256" key="1">
    <source>
        <dbReference type="ARBA" id="ARBA00004571"/>
    </source>
</evidence>
<evidence type="ECO:0000259" key="14">
    <source>
        <dbReference type="SMART" id="SM00965"/>
    </source>
</evidence>
<protein>
    <submittedName>
        <fullName evidence="15">TonB-dependent receptor</fullName>
    </submittedName>
</protein>
<evidence type="ECO:0000313" key="16">
    <source>
        <dbReference type="Proteomes" id="UP000650424"/>
    </source>
</evidence>
<keyword evidence="9 12" id="KW-0472">Membrane</keyword>
<dbReference type="Gene3D" id="2.40.170.20">
    <property type="entry name" value="TonB-dependent receptor, beta-barrel domain"/>
    <property type="match status" value="1"/>
</dbReference>
<dbReference type="Pfam" id="PF00593">
    <property type="entry name" value="TonB_dep_Rec_b-barrel"/>
    <property type="match status" value="1"/>
</dbReference>
<dbReference type="InterPro" id="IPR037066">
    <property type="entry name" value="Plug_dom_sf"/>
</dbReference>
<comment type="caution">
    <text evidence="15">The sequence shown here is derived from an EMBL/GenBank/DDBJ whole genome shotgun (WGS) entry which is preliminary data.</text>
</comment>
<evidence type="ECO:0000256" key="2">
    <source>
        <dbReference type="ARBA" id="ARBA00009810"/>
    </source>
</evidence>
<dbReference type="Gene3D" id="2.170.130.10">
    <property type="entry name" value="TonB-dependent receptor, plug domain"/>
    <property type="match status" value="1"/>
</dbReference>
<evidence type="ECO:0000256" key="7">
    <source>
        <dbReference type="ARBA" id="ARBA00023004"/>
    </source>
</evidence>
<dbReference type="SMART" id="SM00965">
    <property type="entry name" value="STN"/>
    <property type="match status" value="1"/>
</dbReference>
<keyword evidence="6 12" id="KW-0812">Transmembrane</keyword>
<keyword evidence="8 13" id="KW-0798">TonB box</keyword>
<comment type="similarity">
    <text evidence="2 12 13">Belongs to the TonB-dependent receptor family.</text>
</comment>
<dbReference type="InterPro" id="IPR036942">
    <property type="entry name" value="Beta-barrel_TonB_sf"/>
</dbReference>
<dbReference type="CDD" id="cd01347">
    <property type="entry name" value="ligand_gated_channel"/>
    <property type="match status" value="1"/>
</dbReference>
<dbReference type="InterPro" id="IPR011662">
    <property type="entry name" value="Secretin/TonB_short_N"/>
</dbReference>
<evidence type="ECO:0000256" key="5">
    <source>
        <dbReference type="ARBA" id="ARBA00022496"/>
    </source>
</evidence>
<keyword evidence="5" id="KW-0406">Ion transport</keyword>
<evidence type="ECO:0000256" key="10">
    <source>
        <dbReference type="ARBA" id="ARBA00023170"/>
    </source>
</evidence>
<evidence type="ECO:0000256" key="12">
    <source>
        <dbReference type="PROSITE-ProRule" id="PRU01360"/>
    </source>
</evidence>
<dbReference type="Pfam" id="PF07715">
    <property type="entry name" value="Plug"/>
    <property type="match status" value="1"/>
</dbReference>
<comment type="subcellular location">
    <subcellularLocation>
        <location evidence="1 12">Cell outer membrane</location>
        <topology evidence="1 12">Multi-pass membrane protein</topology>
    </subcellularLocation>
</comment>
<dbReference type="NCBIfam" id="TIGR01783">
    <property type="entry name" value="TonB-siderophor"/>
    <property type="match status" value="1"/>
</dbReference>
<sequence length="823" mass="89692">MSSRLPSRRVQRSVMARAVTHAISQTVANILARSMLAVTATTFSAMVLPGAYAQQVEAAKDYRIPADTLTTVLNRFGRDAGILLSFSTDQTNGLQSKGISGRYTVPAALRELLQGSGLEATPQAGDAYVIRSQLNPATARNPVNVPASDMSTGTSLPTIVISAQQPRLFETPDVNAGALGVRGMQDLPFSIGSYTTDTIESQRARTALDVLRNDPSVSPVTYGASFDGVAVRGFSANTFNNVRRDGLLANVYADVPLENKDRIDVLKGVSGFLYGVGDPSGLVNYVIKRPTRDRLLSLTGEIRSQSGYYANVDAGGPLNDGQLGYRLNAAKEKVGDFTHPGDLDREFVSGALDVKLNRDSMLQLDFDYQQKSQSASASLGPRLDGTLVPASSVDPRTLIGQPWARYKSRSWNAGARLDYALNADWTLTSQLGYGSTFRNALFNNVNTVALNGNVLSGGVSYEGEEYRVISGQVFATGKLALAGFKHELVGGYSYSKMDYPEGPYTRLPDQIANIYHPVSRPDPHLPSDTGLPTAHSIQHSLFVSDTIALSEAWSVLLGARYIDYVNDKPRDYPDSGVRLHYATATTVPTVSILFKPLSHTTAYITYTKGFEQGAYAPNWANNAYERLDPITSRQYEIGLKSSIIQGMQLSAALFDIDKPLQSVSSVDNVFKTKGRQQHRGVELAANGQITRQLSGIFGLAWLDAKQHDTGDVSVDGKRPANVARFQSSMFLDYRFDETPGLSLNAAYYHMGNRPLNGANSIMVDSFTRWDLGATYTTRLFDKPSVVRLTVQNVANKRYWESVVYGTVGMAQPRTVRLSLTSQF</sequence>
<evidence type="ECO:0000256" key="13">
    <source>
        <dbReference type="RuleBase" id="RU003357"/>
    </source>
</evidence>
<reference evidence="15 16" key="1">
    <citation type="submission" date="2020-08" db="EMBL/GenBank/DDBJ databases">
        <title>Novel species isolated from subtropical streams in China.</title>
        <authorList>
            <person name="Lu H."/>
        </authorList>
    </citation>
    <scope>NUCLEOTIDE SEQUENCE [LARGE SCALE GENOMIC DNA]</scope>
    <source>
        <strain evidence="15 16">CY18W</strain>
    </source>
</reference>
<keyword evidence="3 12" id="KW-0813">Transport</keyword>
<keyword evidence="11 12" id="KW-0998">Cell outer membrane</keyword>
<evidence type="ECO:0000256" key="8">
    <source>
        <dbReference type="ARBA" id="ARBA00023077"/>
    </source>
</evidence>
<dbReference type="InterPro" id="IPR000531">
    <property type="entry name" value="Beta-barrel_TonB"/>
</dbReference>
<keyword evidence="10 15" id="KW-0675">Receptor</keyword>
<dbReference type="PROSITE" id="PS52016">
    <property type="entry name" value="TONB_DEPENDENT_REC_3"/>
    <property type="match status" value="1"/>
</dbReference>
<accession>A0ABR6ZRN4</accession>